<evidence type="ECO:0000313" key="1">
    <source>
        <dbReference type="EMBL" id="SFR91235.1"/>
    </source>
</evidence>
<protein>
    <submittedName>
        <fullName evidence="1">Uncharacterized protein</fullName>
    </submittedName>
</protein>
<gene>
    <name evidence="1" type="ORF">SAMN02910262_02598</name>
</gene>
<dbReference type="EMBL" id="FOZC01000021">
    <property type="protein sequence ID" value="SFR91235.1"/>
    <property type="molecule type" value="Genomic_DNA"/>
</dbReference>
<sequence>MRTGNLPDDLRKRRIAPGAEFCYLILKCTMDEILHVCGFAHCLSAESGQR</sequence>
<evidence type="ECO:0000313" key="2">
    <source>
        <dbReference type="Proteomes" id="UP000214760"/>
    </source>
</evidence>
<reference evidence="1 2" key="1">
    <citation type="submission" date="2016-10" db="EMBL/GenBank/DDBJ databases">
        <authorList>
            <person name="de Groot N.N."/>
        </authorList>
    </citation>
    <scope>NUCLEOTIDE SEQUENCE [LARGE SCALE GENOMIC DNA]</scope>
    <source>
        <strain evidence="1 2">F</strain>
    </source>
</reference>
<dbReference type="AlphaFoldDB" id="A0A1I6KJ23"/>
<proteinExistence type="predicted"/>
<dbReference type="Proteomes" id="UP000214760">
    <property type="component" value="Unassembled WGS sequence"/>
</dbReference>
<accession>A0A1I6KJ23</accession>
<organism evidence="1 2">
    <name type="scientific">[Clostridium] aminophilum</name>
    <dbReference type="NCBI Taxonomy" id="1526"/>
    <lineage>
        <taxon>Bacteria</taxon>
        <taxon>Bacillati</taxon>
        <taxon>Bacillota</taxon>
        <taxon>Clostridia</taxon>
        <taxon>Lachnospirales</taxon>
        <taxon>Lachnospiraceae</taxon>
    </lineage>
</organism>
<name>A0A1I6KJ23_9FIRM</name>